<comment type="caution">
    <text evidence="5">The sequence shown here is derived from an EMBL/GenBank/DDBJ whole genome shotgun (WGS) entry which is preliminary data.</text>
</comment>
<evidence type="ECO:0000256" key="2">
    <source>
        <dbReference type="RuleBase" id="RU003494"/>
    </source>
</evidence>
<dbReference type="PROSITE" id="PS50404">
    <property type="entry name" value="GST_NTER"/>
    <property type="match status" value="1"/>
</dbReference>
<dbReference type="CDD" id="cd03046">
    <property type="entry name" value="GST_N_GTT1_like"/>
    <property type="match status" value="1"/>
</dbReference>
<evidence type="ECO:0000259" key="4">
    <source>
        <dbReference type="PROSITE" id="PS50405"/>
    </source>
</evidence>
<dbReference type="Gene3D" id="1.20.1050.10">
    <property type="match status" value="1"/>
</dbReference>
<dbReference type="SUPFAM" id="SSF47616">
    <property type="entry name" value="GST C-terminal domain-like"/>
    <property type="match status" value="1"/>
</dbReference>
<keyword evidence="6" id="KW-1185">Reference proteome</keyword>
<dbReference type="Pfam" id="PF02798">
    <property type="entry name" value="GST_N"/>
    <property type="match status" value="1"/>
</dbReference>
<dbReference type="PROSITE" id="PS50405">
    <property type="entry name" value="GST_CTER"/>
    <property type="match status" value="1"/>
</dbReference>
<feature type="domain" description="GST N-terminal" evidence="3">
    <location>
        <begin position="3"/>
        <end position="85"/>
    </location>
</feature>
<dbReference type="SFLD" id="SFLDS00019">
    <property type="entry name" value="Glutathione_Transferase_(cytos"/>
    <property type="match status" value="1"/>
</dbReference>
<organism evidence="5 6">
    <name type="scientific">Rhizodiscina lignyota</name>
    <dbReference type="NCBI Taxonomy" id="1504668"/>
    <lineage>
        <taxon>Eukaryota</taxon>
        <taxon>Fungi</taxon>
        <taxon>Dikarya</taxon>
        <taxon>Ascomycota</taxon>
        <taxon>Pezizomycotina</taxon>
        <taxon>Dothideomycetes</taxon>
        <taxon>Pleosporomycetidae</taxon>
        <taxon>Aulographales</taxon>
        <taxon>Rhizodiscinaceae</taxon>
        <taxon>Rhizodiscina</taxon>
    </lineage>
</organism>
<evidence type="ECO:0000256" key="1">
    <source>
        <dbReference type="ARBA" id="ARBA00007409"/>
    </source>
</evidence>
<feature type="domain" description="GST C-terminal" evidence="4">
    <location>
        <begin position="71"/>
        <end position="204"/>
    </location>
</feature>
<dbReference type="InterPro" id="IPR010987">
    <property type="entry name" value="Glutathione-S-Trfase_C-like"/>
</dbReference>
<proteinExistence type="inferred from homology"/>
<dbReference type="InterPro" id="IPR036249">
    <property type="entry name" value="Thioredoxin-like_sf"/>
</dbReference>
<dbReference type="SUPFAM" id="SSF52833">
    <property type="entry name" value="Thioredoxin-like"/>
    <property type="match status" value="1"/>
</dbReference>
<dbReference type="PANTHER" id="PTHR44051">
    <property type="entry name" value="GLUTATHIONE S-TRANSFERASE-RELATED"/>
    <property type="match status" value="1"/>
</dbReference>
<dbReference type="EMBL" id="ML978133">
    <property type="protein sequence ID" value="KAF2094717.1"/>
    <property type="molecule type" value="Genomic_DNA"/>
</dbReference>
<dbReference type="Pfam" id="PF00043">
    <property type="entry name" value="GST_C"/>
    <property type="match status" value="1"/>
</dbReference>
<dbReference type="InterPro" id="IPR040079">
    <property type="entry name" value="Glutathione_S-Trfase"/>
</dbReference>
<dbReference type="InterPro" id="IPR004046">
    <property type="entry name" value="GST_C"/>
</dbReference>
<dbReference type="PANTHER" id="PTHR44051:SF9">
    <property type="entry name" value="GLUTATHIONE S-TRANSFERASE 1"/>
    <property type="match status" value="1"/>
</dbReference>
<gene>
    <name evidence="5" type="ORF">NA57DRAFT_45755</name>
</gene>
<dbReference type="Gene3D" id="3.40.30.10">
    <property type="entry name" value="Glutaredoxin"/>
    <property type="match status" value="1"/>
</dbReference>
<name>A0A9P4I7S6_9PEZI</name>
<evidence type="ECO:0008006" key="7">
    <source>
        <dbReference type="Google" id="ProtNLM"/>
    </source>
</evidence>
<reference evidence="5" key="1">
    <citation type="journal article" date="2020" name="Stud. Mycol.">
        <title>101 Dothideomycetes genomes: a test case for predicting lifestyles and emergence of pathogens.</title>
        <authorList>
            <person name="Haridas S."/>
            <person name="Albert R."/>
            <person name="Binder M."/>
            <person name="Bloem J."/>
            <person name="Labutti K."/>
            <person name="Salamov A."/>
            <person name="Andreopoulos B."/>
            <person name="Baker S."/>
            <person name="Barry K."/>
            <person name="Bills G."/>
            <person name="Bluhm B."/>
            <person name="Cannon C."/>
            <person name="Castanera R."/>
            <person name="Culley D."/>
            <person name="Daum C."/>
            <person name="Ezra D."/>
            <person name="Gonzalez J."/>
            <person name="Henrissat B."/>
            <person name="Kuo A."/>
            <person name="Liang C."/>
            <person name="Lipzen A."/>
            <person name="Lutzoni F."/>
            <person name="Magnuson J."/>
            <person name="Mondo S."/>
            <person name="Nolan M."/>
            <person name="Ohm R."/>
            <person name="Pangilinan J."/>
            <person name="Park H.-J."/>
            <person name="Ramirez L."/>
            <person name="Alfaro M."/>
            <person name="Sun H."/>
            <person name="Tritt A."/>
            <person name="Yoshinaga Y."/>
            <person name="Zwiers L.-H."/>
            <person name="Turgeon B."/>
            <person name="Goodwin S."/>
            <person name="Spatafora J."/>
            <person name="Crous P."/>
            <person name="Grigoriev I."/>
        </authorList>
    </citation>
    <scope>NUCLEOTIDE SEQUENCE</scope>
    <source>
        <strain evidence="5">CBS 133067</strain>
    </source>
</reference>
<accession>A0A9P4I7S6</accession>
<dbReference type="OrthoDB" id="2309723at2759"/>
<dbReference type="InterPro" id="IPR004045">
    <property type="entry name" value="Glutathione_S-Trfase_N"/>
</dbReference>
<dbReference type="AlphaFoldDB" id="A0A9P4I7S6"/>
<sequence length="204" mass="22492">MSKPSITLFFLQASRSIRTAWLLEALSLPYDVKFYNRLNGKAPPEFKQTCGNPLGKSPTMKDGDLTLWESGAIAEYILQMWTHAAEGTFLLHSLAIAYAVGNTPSSVSDEAKGEMVKGMSVAVQNDLDWLEKELGDEGTGWLAGKDLTAADVMVHFSAQFIFARDLGTKGVDKGSRWKNITGWLQRCEGSESYKRAVQKTGYTL</sequence>
<dbReference type="Proteomes" id="UP000799772">
    <property type="component" value="Unassembled WGS sequence"/>
</dbReference>
<evidence type="ECO:0000259" key="3">
    <source>
        <dbReference type="PROSITE" id="PS50404"/>
    </source>
</evidence>
<dbReference type="InterPro" id="IPR036282">
    <property type="entry name" value="Glutathione-S-Trfase_C_sf"/>
</dbReference>
<evidence type="ECO:0000313" key="5">
    <source>
        <dbReference type="EMBL" id="KAF2094717.1"/>
    </source>
</evidence>
<evidence type="ECO:0000313" key="6">
    <source>
        <dbReference type="Proteomes" id="UP000799772"/>
    </source>
</evidence>
<protein>
    <recommendedName>
        <fullName evidence="7">Glutathione S-transferase</fullName>
    </recommendedName>
</protein>
<comment type="similarity">
    <text evidence="1 2">Belongs to the GST superfamily.</text>
</comment>